<keyword evidence="2" id="KW-0489">Methyltransferase</keyword>
<gene>
    <name evidence="8" type="ORF">PB1_00015</name>
</gene>
<dbReference type="PROSITE" id="PS00092">
    <property type="entry name" value="N6_MTASE"/>
    <property type="match status" value="1"/>
</dbReference>
<proteinExistence type="predicted"/>
<keyword evidence="3" id="KW-0808">Transferase</keyword>
<dbReference type="GO" id="GO:0003676">
    <property type="term" value="F:nucleic acid binding"/>
    <property type="evidence" value="ECO:0007669"/>
    <property type="project" value="InterPro"/>
</dbReference>
<evidence type="ECO:0000313" key="8">
    <source>
        <dbReference type="EMBL" id="EIJ81288.1"/>
    </source>
</evidence>
<dbReference type="GO" id="GO:0009007">
    <property type="term" value="F:site-specific DNA-methyltransferase (adenine-specific) activity"/>
    <property type="evidence" value="ECO:0007669"/>
    <property type="project" value="UniProtKB-EC"/>
</dbReference>
<evidence type="ECO:0000256" key="1">
    <source>
        <dbReference type="ARBA" id="ARBA00011900"/>
    </source>
</evidence>
<dbReference type="PATRIC" id="fig|997296.3.peg.29"/>
<comment type="catalytic activity">
    <reaction evidence="5">
        <text>a 2'-deoxyadenosine in DNA + S-adenosyl-L-methionine = an N(6)-methyl-2'-deoxyadenosine in DNA + S-adenosyl-L-homocysteine + H(+)</text>
        <dbReference type="Rhea" id="RHEA:15197"/>
        <dbReference type="Rhea" id="RHEA-COMP:12418"/>
        <dbReference type="Rhea" id="RHEA-COMP:12419"/>
        <dbReference type="ChEBI" id="CHEBI:15378"/>
        <dbReference type="ChEBI" id="CHEBI:57856"/>
        <dbReference type="ChEBI" id="CHEBI:59789"/>
        <dbReference type="ChEBI" id="CHEBI:90615"/>
        <dbReference type="ChEBI" id="CHEBI:90616"/>
        <dbReference type="EC" id="2.1.1.72"/>
    </reaction>
</comment>
<feature type="domain" description="Type II methyltransferase M.TaqI-like" evidence="7">
    <location>
        <begin position="354"/>
        <end position="580"/>
    </location>
</feature>
<dbReference type="InterPro" id="IPR029063">
    <property type="entry name" value="SAM-dependent_MTases_sf"/>
</dbReference>
<keyword evidence="4" id="KW-0949">S-adenosyl-L-methionine</keyword>
<evidence type="ECO:0000313" key="9">
    <source>
        <dbReference type="Proteomes" id="UP000010523"/>
    </source>
</evidence>
<dbReference type="PANTHER" id="PTHR33841:SF1">
    <property type="entry name" value="DNA METHYLTRANSFERASE A"/>
    <property type="match status" value="1"/>
</dbReference>
<dbReference type="eggNOG" id="COG0286">
    <property type="taxonomic scope" value="Bacteria"/>
</dbReference>
<keyword evidence="9" id="KW-1185">Reference proteome</keyword>
<keyword evidence="6" id="KW-0175">Coiled coil</keyword>
<dbReference type="EC" id="2.1.1.72" evidence="1"/>
<dbReference type="RefSeq" id="WP_003349951.1">
    <property type="nucleotide sequence ID" value="NZ_AFEU01000001.1"/>
</dbReference>
<organism evidence="8 9">
    <name type="scientific">Bacillus methanolicus PB1</name>
    <dbReference type="NCBI Taxonomy" id="997296"/>
    <lineage>
        <taxon>Bacteria</taxon>
        <taxon>Bacillati</taxon>
        <taxon>Bacillota</taxon>
        <taxon>Bacilli</taxon>
        <taxon>Bacillales</taxon>
        <taxon>Bacillaceae</taxon>
        <taxon>Bacillus</taxon>
    </lineage>
</organism>
<dbReference type="SUPFAM" id="SSF53335">
    <property type="entry name" value="S-adenosyl-L-methionine-dependent methyltransferases"/>
    <property type="match status" value="1"/>
</dbReference>
<dbReference type="GO" id="GO:0006304">
    <property type="term" value="P:DNA modification"/>
    <property type="evidence" value="ECO:0007669"/>
    <property type="project" value="InterPro"/>
</dbReference>
<dbReference type="InterPro" id="IPR047939">
    <property type="entry name" value="BREX_1_PglX"/>
</dbReference>
<dbReference type="Proteomes" id="UP000010523">
    <property type="component" value="Unassembled WGS sequence"/>
</dbReference>
<accession>I3E467</accession>
<dbReference type="InterPro" id="IPR011639">
    <property type="entry name" value="MethylTrfase_TaqI-like_dom"/>
</dbReference>
<dbReference type="InterPro" id="IPR002052">
    <property type="entry name" value="DNA_methylase_N6_adenine_CS"/>
</dbReference>
<dbReference type="STRING" id="997296.PB1_00015"/>
<dbReference type="OrthoDB" id="32195at2"/>
<reference evidence="8 9" key="1">
    <citation type="journal article" date="2012" name="Appl. Environ. Microbiol.">
        <title>Genome Sequence of Thermotolerant Bacillus methanolicus: Features and Regulation Related to Methylotrophy and Production of L-Lysine and L-Glutamate from Methanol.</title>
        <authorList>
            <person name="Heggeset T.M."/>
            <person name="Krog A."/>
            <person name="Balzer S."/>
            <person name="Wentzel A."/>
            <person name="Ellingsen T.E."/>
            <person name="Brautaset T."/>
        </authorList>
    </citation>
    <scope>NUCLEOTIDE SEQUENCE [LARGE SCALE GENOMIC DNA]</scope>
    <source>
        <strain evidence="8 9">PB1</strain>
    </source>
</reference>
<dbReference type="NCBIfam" id="NF033452">
    <property type="entry name" value="BREX_1_MTaseX"/>
    <property type="match status" value="1"/>
</dbReference>
<evidence type="ECO:0000256" key="5">
    <source>
        <dbReference type="ARBA" id="ARBA00047942"/>
    </source>
</evidence>
<dbReference type="eggNOG" id="COG1002">
    <property type="taxonomic scope" value="Bacteria"/>
</dbReference>
<evidence type="ECO:0000256" key="3">
    <source>
        <dbReference type="ARBA" id="ARBA00022679"/>
    </source>
</evidence>
<comment type="caution">
    <text evidence="8">The sequence shown here is derived from an EMBL/GenBank/DDBJ whole genome shotgun (WGS) entry which is preliminary data.</text>
</comment>
<dbReference type="AlphaFoldDB" id="I3E467"/>
<evidence type="ECO:0000256" key="4">
    <source>
        <dbReference type="ARBA" id="ARBA00022691"/>
    </source>
</evidence>
<dbReference type="Gene3D" id="3.40.50.150">
    <property type="entry name" value="Vaccinia Virus protein VP39"/>
    <property type="match status" value="1"/>
</dbReference>
<dbReference type="PANTHER" id="PTHR33841">
    <property type="entry name" value="DNA METHYLTRANSFERASE YEEA-RELATED"/>
    <property type="match status" value="1"/>
</dbReference>
<evidence type="ECO:0000256" key="6">
    <source>
        <dbReference type="SAM" id="Coils"/>
    </source>
</evidence>
<dbReference type="Pfam" id="PF07669">
    <property type="entry name" value="Eco57I"/>
    <property type="match status" value="1"/>
</dbReference>
<sequence>MNKSALKNFATNARRELLEKIKTKANLIGITETAIKKAEIESSDAIFIDGKPLSSSEKAKRNKLIQRIQQLSVGRTQEDAYKMVMEEVAYTWFNRFTALRFMEVNEYLPSKVRVLSSYNPDNHEPDIVTEALSVDLDIDKDYVAELKLNNKTEELFKYMIIKQCNDLNKYLPFMFEKIDDYTEILFPDGLLNKDSFIRKMTDTNIIPEEDWKQVEIIGWLYQYYIAEEKDRVIKAKKKYKTEEIPYATQLFTPDWIVRYMVQNSLGRYWIESHPEHRDLLKNWEFFLENPNPEPDFEEKLVPYINKEMKVEEIKCFDPAMGSGHILVYMFDVLYEIYRRCGYMEREIPRLIIEKNLYGLDIDDRAYQLASFSLVMKALEYNKRFLRSVERDGLTLNLASIQETNILTDEDIAYLAGEDYGKKYEKTKLFMEQFQDAKTIGSLLKVTVHDTTFLQERLEAIKITPETDLFETEKREKILSLLPKLIKQAYVMGHIFDVLVTNPPYMGSGNMNAVLSSFLKEHYPDSKSDLFGAFMELDHYLKKNGFYASINQHSWMFLSSFEKLRKKIIQNKLIENMLHLGPRAFEEIGGEVVQSTAFVLRNAYIPSIKGTYVRLIDERTAREKNEKAIEAVQNPFVSYRYSFNQKNFNKIPGSPIAFWVSKKFIGSFVQGKQFGEFGVTKKGILTGNDKRFIRLWYEVNVNKIGFNTSNYEEMKKSNNKWFPITAGGLFRKWYGNFESVVNLENDAYEVKFDNKNNFRLRENSYYFLEGLTWTEVSSKLFSLRYVPQGILFGNGGPTCFVKDDIYYFIALLNSKVAKEILRILAPTINFGPEQIKKIPCIVDEKKEVEELSKNCINLSMLDWDNFETSWDFKKHPLMKYPSPKIESAFNSWKQFSKSQFNQLKSNEEELNRIFIEIYGLQDELTPEVDEADVTIRKADLERDIKSFISYAIGCSFGRYSLDEDGLIYAGGEFDASRYKKFPVVQDNIMSILPGAYFEDDIISRFVNFVKVTFGEENLAENLDFIANTLGKKKGETAKETIRRYFLNDFFKDHVQTYKKRPIYWLFTSGKQKAFNCLIYMHRYDKTTLSRIRTNYLHELQFRMDAEKKSLLCIIEGDSTAKEISNAKKELKALEKKIDELKEYDELLHHMADQQIEIDLDDGVVVNYAKFEGLVAPIK</sequence>
<dbReference type="PRINTS" id="PR00507">
    <property type="entry name" value="N12N6MTFRASE"/>
</dbReference>
<dbReference type="GO" id="GO:0032259">
    <property type="term" value="P:methylation"/>
    <property type="evidence" value="ECO:0007669"/>
    <property type="project" value="UniProtKB-KW"/>
</dbReference>
<protein>
    <recommendedName>
        <fullName evidence="1">site-specific DNA-methyltransferase (adenine-specific)</fullName>
        <ecNumber evidence="1">2.1.1.72</ecNumber>
    </recommendedName>
</protein>
<dbReference type="InterPro" id="IPR050953">
    <property type="entry name" value="N4_N6_ade-DNA_methylase"/>
</dbReference>
<dbReference type="EMBL" id="AFEU01000001">
    <property type="protein sequence ID" value="EIJ81288.1"/>
    <property type="molecule type" value="Genomic_DNA"/>
</dbReference>
<evidence type="ECO:0000259" key="7">
    <source>
        <dbReference type="Pfam" id="PF07669"/>
    </source>
</evidence>
<evidence type="ECO:0000256" key="2">
    <source>
        <dbReference type="ARBA" id="ARBA00022603"/>
    </source>
</evidence>
<name>I3E467_BACMT</name>
<feature type="coiled-coil region" evidence="6">
    <location>
        <begin position="1115"/>
        <end position="1142"/>
    </location>
</feature>